<gene>
    <name evidence="2" type="ORF">HU200_064587</name>
</gene>
<dbReference type="Gene3D" id="3.40.50.1110">
    <property type="entry name" value="SGNH hydrolase"/>
    <property type="match status" value="1"/>
</dbReference>
<sequence>MGLPSPPLISTSTARRPPRRGASTSAAHSTTTTAATAGSSAWAPSGSSSASPPRRFSCCSTRRAPRRNASSVEEANELIEGFNARLAARLDDLRPQLPGADVVFCDVYKGMMEIISNPGRYGKLIILEQFGFARFVIILE</sequence>
<feature type="compositionally biased region" description="Low complexity" evidence="1">
    <location>
        <begin position="21"/>
        <end position="53"/>
    </location>
</feature>
<reference evidence="2" key="1">
    <citation type="submission" date="2020-07" db="EMBL/GenBank/DDBJ databases">
        <title>Genome sequence and genetic diversity analysis of an under-domesticated orphan crop, white fonio (Digitaria exilis).</title>
        <authorList>
            <person name="Bennetzen J.L."/>
            <person name="Chen S."/>
            <person name="Ma X."/>
            <person name="Wang X."/>
            <person name="Yssel A.E.J."/>
            <person name="Chaluvadi S.R."/>
            <person name="Johnson M."/>
            <person name="Gangashetty P."/>
            <person name="Hamidou F."/>
            <person name="Sanogo M.D."/>
            <person name="Zwaenepoel A."/>
            <person name="Wallace J."/>
            <person name="Van De Peer Y."/>
            <person name="Van Deynze A."/>
        </authorList>
    </citation>
    <scope>NUCLEOTIDE SEQUENCE</scope>
    <source>
        <tissue evidence="2">Leaves</tissue>
    </source>
</reference>
<dbReference type="EMBL" id="JACEFO010002805">
    <property type="protein sequence ID" value="KAF8648767.1"/>
    <property type="molecule type" value="Genomic_DNA"/>
</dbReference>
<evidence type="ECO:0000256" key="1">
    <source>
        <dbReference type="SAM" id="MobiDB-lite"/>
    </source>
</evidence>
<comment type="caution">
    <text evidence="2">The sequence shown here is derived from an EMBL/GenBank/DDBJ whole genome shotgun (WGS) entry which is preliminary data.</text>
</comment>
<keyword evidence="3" id="KW-1185">Reference proteome</keyword>
<name>A0A834ZZU0_9POAL</name>
<accession>A0A834ZZU0</accession>
<dbReference type="InterPro" id="IPR036514">
    <property type="entry name" value="SGNH_hydro_sf"/>
</dbReference>
<evidence type="ECO:0000313" key="3">
    <source>
        <dbReference type="Proteomes" id="UP000636709"/>
    </source>
</evidence>
<feature type="region of interest" description="Disordered" evidence="1">
    <location>
        <begin position="1"/>
        <end position="73"/>
    </location>
</feature>
<organism evidence="2 3">
    <name type="scientific">Digitaria exilis</name>
    <dbReference type="NCBI Taxonomy" id="1010633"/>
    <lineage>
        <taxon>Eukaryota</taxon>
        <taxon>Viridiplantae</taxon>
        <taxon>Streptophyta</taxon>
        <taxon>Embryophyta</taxon>
        <taxon>Tracheophyta</taxon>
        <taxon>Spermatophyta</taxon>
        <taxon>Magnoliopsida</taxon>
        <taxon>Liliopsida</taxon>
        <taxon>Poales</taxon>
        <taxon>Poaceae</taxon>
        <taxon>PACMAD clade</taxon>
        <taxon>Panicoideae</taxon>
        <taxon>Panicodae</taxon>
        <taxon>Paniceae</taxon>
        <taxon>Anthephorinae</taxon>
        <taxon>Digitaria</taxon>
    </lineage>
</organism>
<proteinExistence type="predicted"/>
<protein>
    <submittedName>
        <fullName evidence="2">Uncharacterized protein</fullName>
    </submittedName>
</protein>
<dbReference type="Proteomes" id="UP000636709">
    <property type="component" value="Unassembled WGS sequence"/>
</dbReference>
<dbReference type="AlphaFoldDB" id="A0A834ZZU0"/>
<dbReference type="OrthoDB" id="684033at2759"/>
<evidence type="ECO:0000313" key="2">
    <source>
        <dbReference type="EMBL" id="KAF8648767.1"/>
    </source>
</evidence>